<dbReference type="AlphaFoldDB" id="A0A165YV53"/>
<evidence type="ECO:0000313" key="2">
    <source>
        <dbReference type="Proteomes" id="UP000076798"/>
    </source>
</evidence>
<dbReference type="Proteomes" id="UP000076798">
    <property type="component" value="Unassembled WGS sequence"/>
</dbReference>
<protein>
    <submittedName>
        <fullName evidence="1">Uncharacterized protein</fullName>
    </submittedName>
</protein>
<keyword evidence="2" id="KW-1185">Reference proteome</keyword>
<accession>A0A165YV53</accession>
<dbReference type="EMBL" id="KV428228">
    <property type="protein sequence ID" value="KZT33641.1"/>
    <property type="molecule type" value="Genomic_DNA"/>
</dbReference>
<organism evidence="1 2">
    <name type="scientific">Sistotremastrum suecicum HHB10207 ss-3</name>
    <dbReference type="NCBI Taxonomy" id="1314776"/>
    <lineage>
        <taxon>Eukaryota</taxon>
        <taxon>Fungi</taxon>
        <taxon>Dikarya</taxon>
        <taxon>Basidiomycota</taxon>
        <taxon>Agaricomycotina</taxon>
        <taxon>Agaricomycetes</taxon>
        <taxon>Sistotremastrales</taxon>
        <taxon>Sistotremastraceae</taxon>
        <taxon>Sistotremastrum</taxon>
    </lineage>
</organism>
<sequence length="153" mass="17505">MTGRVSISIARPFDILTYSFVWCVARIGTSGALRMPRKSCRSYWKLDILIRPQSLLSTRRSCLLFDSFQPLGAVCQRNGLLTAGRRYLEQAFLALALSDSYCYSITCRISFSKRPFCCPGLPHVNVRLSFIYEYMARTLRPIFPLVFKLTCIP</sequence>
<gene>
    <name evidence="1" type="ORF">SISSUDRAFT_395668</name>
</gene>
<proteinExistence type="predicted"/>
<evidence type="ECO:0000313" key="1">
    <source>
        <dbReference type="EMBL" id="KZT33641.1"/>
    </source>
</evidence>
<name>A0A165YV53_9AGAM</name>
<reference evidence="1 2" key="1">
    <citation type="journal article" date="2016" name="Mol. Biol. Evol.">
        <title>Comparative Genomics of Early-Diverging Mushroom-Forming Fungi Provides Insights into the Origins of Lignocellulose Decay Capabilities.</title>
        <authorList>
            <person name="Nagy L.G."/>
            <person name="Riley R."/>
            <person name="Tritt A."/>
            <person name="Adam C."/>
            <person name="Daum C."/>
            <person name="Floudas D."/>
            <person name="Sun H."/>
            <person name="Yadav J.S."/>
            <person name="Pangilinan J."/>
            <person name="Larsson K.H."/>
            <person name="Matsuura K."/>
            <person name="Barry K."/>
            <person name="Labutti K."/>
            <person name="Kuo R."/>
            <person name="Ohm R.A."/>
            <person name="Bhattacharya S.S."/>
            <person name="Shirouzu T."/>
            <person name="Yoshinaga Y."/>
            <person name="Martin F.M."/>
            <person name="Grigoriev I.V."/>
            <person name="Hibbett D.S."/>
        </authorList>
    </citation>
    <scope>NUCLEOTIDE SEQUENCE [LARGE SCALE GENOMIC DNA]</scope>
    <source>
        <strain evidence="1 2">HHB10207 ss-3</strain>
    </source>
</reference>